<evidence type="ECO:0000256" key="3">
    <source>
        <dbReference type="SAM" id="MobiDB-lite"/>
    </source>
</evidence>
<evidence type="ECO:0000313" key="4">
    <source>
        <dbReference type="EMBL" id="RUS34764.1"/>
    </source>
</evidence>
<dbReference type="AlphaFoldDB" id="A0A433QYF3"/>
<comment type="function">
    <text evidence="2">Plays an essential role in initiation of the G0 program by preventing the degradation of specific nutrient-regulated mRNAs via the 5'-3' mRNA decay pathway.</text>
</comment>
<protein>
    <recommendedName>
        <fullName evidence="2">mRNA stability protein</fullName>
    </recommendedName>
</protein>
<gene>
    <name evidence="4" type="ORF">BC938DRAFT_478693</name>
</gene>
<dbReference type="InterPro" id="IPR006760">
    <property type="entry name" value="Endosulphine"/>
</dbReference>
<dbReference type="EMBL" id="RBNJ01000340">
    <property type="protein sequence ID" value="RUS34764.1"/>
    <property type="molecule type" value="Genomic_DNA"/>
</dbReference>
<organism evidence="4 5">
    <name type="scientific">Jimgerdemannia flammicorona</name>
    <dbReference type="NCBI Taxonomy" id="994334"/>
    <lineage>
        <taxon>Eukaryota</taxon>
        <taxon>Fungi</taxon>
        <taxon>Fungi incertae sedis</taxon>
        <taxon>Mucoromycota</taxon>
        <taxon>Mucoromycotina</taxon>
        <taxon>Endogonomycetes</taxon>
        <taxon>Endogonales</taxon>
        <taxon>Endogonaceae</taxon>
        <taxon>Jimgerdemannia</taxon>
    </lineage>
</organism>
<sequence>MTHRLHVRSNHQTSPYRGFRTFRRLFSSTQRHLIAQVTYQNAHRFRPSNFTPLSPPLLQERKYFDSGDYALSKAGKADSVGSQHPSPENIPHSNPTTKDNASPTKESSLVHDTTENLGSTPAV</sequence>
<feature type="compositionally biased region" description="Polar residues" evidence="3">
    <location>
        <begin position="80"/>
        <end position="107"/>
    </location>
</feature>
<name>A0A433QYF3_9FUNG</name>
<evidence type="ECO:0000256" key="2">
    <source>
        <dbReference type="RuleBase" id="RU363120"/>
    </source>
</evidence>
<feature type="non-terminal residue" evidence="4">
    <location>
        <position position="123"/>
    </location>
</feature>
<comment type="similarity">
    <text evidence="1 2">Belongs to the endosulfine family.</text>
</comment>
<evidence type="ECO:0000256" key="1">
    <source>
        <dbReference type="ARBA" id="ARBA00010520"/>
    </source>
</evidence>
<comment type="caution">
    <text evidence="4">The sequence shown here is derived from an EMBL/GenBank/DDBJ whole genome shotgun (WGS) entry which is preliminary data.</text>
</comment>
<dbReference type="Pfam" id="PF04667">
    <property type="entry name" value="Endosulfine"/>
    <property type="match status" value="1"/>
</dbReference>
<evidence type="ECO:0000313" key="5">
    <source>
        <dbReference type="Proteomes" id="UP000274822"/>
    </source>
</evidence>
<feature type="region of interest" description="Disordered" evidence="3">
    <location>
        <begin position="74"/>
        <end position="123"/>
    </location>
</feature>
<accession>A0A433QYF3</accession>
<dbReference type="Proteomes" id="UP000274822">
    <property type="component" value="Unassembled WGS sequence"/>
</dbReference>
<reference evidence="4 5" key="1">
    <citation type="journal article" date="2018" name="New Phytol.">
        <title>Phylogenomics of Endogonaceae and evolution of mycorrhizas within Mucoromycota.</title>
        <authorList>
            <person name="Chang Y."/>
            <person name="Desiro A."/>
            <person name="Na H."/>
            <person name="Sandor L."/>
            <person name="Lipzen A."/>
            <person name="Clum A."/>
            <person name="Barry K."/>
            <person name="Grigoriev I.V."/>
            <person name="Martin F.M."/>
            <person name="Stajich J.E."/>
            <person name="Smith M.E."/>
            <person name="Bonito G."/>
            <person name="Spatafora J.W."/>
        </authorList>
    </citation>
    <scope>NUCLEOTIDE SEQUENCE [LARGE SCALE GENOMIC DNA]</scope>
    <source>
        <strain evidence="4 5">AD002</strain>
    </source>
</reference>
<keyword evidence="5" id="KW-1185">Reference proteome</keyword>
<proteinExistence type="inferred from homology"/>